<evidence type="ECO:0000256" key="1">
    <source>
        <dbReference type="ARBA" id="ARBA00008987"/>
    </source>
</evidence>
<dbReference type="InterPro" id="IPR036249">
    <property type="entry name" value="Thioredoxin-like_sf"/>
</dbReference>
<dbReference type="CDD" id="cd02947">
    <property type="entry name" value="TRX_family"/>
    <property type="match status" value="1"/>
</dbReference>
<dbReference type="PANTHER" id="PTHR46115">
    <property type="entry name" value="THIOREDOXIN-LIKE PROTEIN 1"/>
    <property type="match status" value="1"/>
</dbReference>
<evidence type="ECO:0000259" key="3">
    <source>
        <dbReference type="PROSITE" id="PS51352"/>
    </source>
</evidence>
<dbReference type="PROSITE" id="PS00194">
    <property type="entry name" value="THIOREDOXIN_1"/>
    <property type="match status" value="1"/>
</dbReference>
<comment type="similarity">
    <text evidence="1">Belongs to the thioredoxin family.</text>
</comment>
<gene>
    <name evidence="4" type="ORF">PG999_004292</name>
</gene>
<protein>
    <recommendedName>
        <fullName evidence="3">Thioredoxin domain-containing protein</fullName>
    </recommendedName>
</protein>
<comment type="caution">
    <text evidence="4">The sequence shown here is derived from an EMBL/GenBank/DDBJ whole genome shotgun (WGS) entry which is preliminary data.</text>
</comment>
<keyword evidence="2" id="KW-1015">Disulfide bond</keyword>
<evidence type="ECO:0000313" key="5">
    <source>
        <dbReference type="Proteomes" id="UP001392437"/>
    </source>
</evidence>
<dbReference type="SUPFAM" id="SSF52833">
    <property type="entry name" value="Thioredoxin-like"/>
    <property type="match status" value="1"/>
</dbReference>
<dbReference type="PROSITE" id="PS51352">
    <property type="entry name" value="THIOREDOXIN_2"/>
    <property type="match status" value="1"/>
</dbReference>
<accession>A0AAW0QYW8</accession>
<reference evidence="4 5" key="1">
    <citation type="submission" date="2023-01" db="EMBL/GenBank/DDBJ databases">
        <title>Analysis of 21 Apiospora genomes using comparative genomics revels a genus with tremendous synthesis potential of carbohydrate active enzymes and secondary metabolites.</title>
        <authorList>
            <person name="Sorensen T."/>
        </authorList>
    </citation>
    <scope>NUCLEOTIDE SEQUENCE [LARGE SCALE GENOMIC DNA]</scope>
    <source>
        <strain evidence="4 5">CBS 117206</strain>
    </source>
</reference>
<dbReference type="AlphaFoldDB" id="A0AAW0QYW8"/>
<dbReference type="EMBL" id="JAQQWP010000004">
    <property type="protein sequence ID" value="KAK8120172.1"/>
    <property type="molecule type" value="Genomic_DNA"/>
</dbReference>
<dbReference type="Gene3D" id="3.40.30.10">
    <property type="entry name" value="Glutaredoxin"/>
    <property type="match status" value="1"/>
</dbReference>
<dbReference type="Pfam" id="PF00085">
    <property type="entry name" value="Thioredoxin"/>
    <property type="match status" value="1"/>
</dbReference>
<dbReference type="InterPro" id="IPR013766">
    <property type="entry name" value="Thioredoxin_domain"/>
</dbReference>
<proteinExistence type="inferred from homology"/>
<sequence length="126" mass="13593">MAGENTVSIKSVEELNELFKTTTYVVIDFYADWCGPCKAIAGEVERLAEQYSLPGFFAVAKVNVDHAQNVAAQYNVRAMPTFLCFKQGRQVAVNGHPYIQGANLPILKAAVEKLGALAKNAQAAAS</sequence>
<dbReference type="PRINTS" id="PR00421">
    <property type="entry name" value="THIOREDOXIN"/>
</dbReference>
<evidence type="ECO:0000256" key="2">
    <source>
        <dbReference type="ARBA" id="ARBA00023157"/>
    </source>
</evidence>
<evidence type="ECO:0000313" key="4">
    <source>
        <dbReference type="EMBL" id="KAK8120172.1"/>
    </source>
</evidence>
<dbReference type="Proteomes" id="UP001392437">
    <property type="component" value="Unassembled WGS sequence"/>
</dbReference>
<dbReference type="InterPro" id="IPR017937">
    <property type="entry name" value="Thioredoxin_CS"/>
</dbReference>
<keyword evidence="5" id="KW-1185">Reference proteome</keyword>
<feature type="domain" description="Thioredoxin" evidence="3">
    <location>
        <begin position="1"/>
        <end position="116"/>
    </location>
</feature>
<organism evidence="4 5">
    <name type="scientific">Apiospora kogelbergensis</name>
    <dbReference type="NCBI Taxonomy" id="1337665"/>
    <lineage>
        <taxon>Eukaryota</taxon>
        <taxon>Fungi</taxon>
        <taxon>Dikarya</taxon>
        <taxon>Ascomycota</taxon>
        <taxon>Pezizomycotina</taxon>
        <taxon>Sordariomycetes</taxon>
        <taxon>Xylariomycetidae</taxon>
        <taxon>Amphisphaeriales</taxon>
        <taxon>Apiosporaceae</taxon>
        <taxon>Apiospora</taxon>
    </lineage>
</organism>
<name>A0AAW0QYW8_9PEZI</name>